<feature type="transmembrane region" description="Helical" evidence="2">
    <location>
        <begin position="99"/>
        <end position="121"/>
    </location>
</feature>
<evidence type="ECO:0000313" key="4">
    <source>
        <dbReference type="Proteomes" id="UP000800036"/>
    </source>
</evidence>
<keyword evidence="2" id="KW-0812">Transmembrane</keyword>
<feature type="transmembrane region" description="Helical" evidence="2">
    <location>
        <begin position="362"/>
        <end position="382"/>
    </location>
</feature>
<name>A0A6A5VHM2_9PLEO</name>
<reference evidence="3" key="1">
    <citation type="journal article" date="2020" name="Stud. Mycol.">
        <title>101 Dothideomycetes genomes: a test case for predicting lifestyles and emergence of pathogens.</title>
        <authorList>
            <person name="Haridas S."/>
            <person name="Albert R."/>
            <person name="Binder M."/>
            <person name="Bloem J."/>
            <person name="Labutti K."/>
            <person name="Salamov A."/>
            <person name="Andreopoulos B."/>
            <person name="Baker S."/>
            <person name="Barry K."/>
            <person name="Bills G."/>
            <person name="Bluhm B."/>
            <person name="Cannon C."/>
            <person name="Castanera R."/>
            <person name="Culley D."/>
            <person name="Daum C."/>
            <person name="Ezra D."/>
            <person name="Gonzalez J."/>
            <person name="Henrissat B."/>
            <person name="Kuo A."/>
            <person name="Liang C."/>
            <person name="Lipzen A."/>
            <person name="Lutzoni F."/>
            <person name="Magnuson J."/>
            <person name="Mondo S."/>
            <person name="Nolan M."/>
            <person name="Ohm R."/>
            <person name="Pangilinan J."/>
            <person name="Park H.-J."/>
            <person name="Ramirez L."/>
            <person name="Alfaro M."/>
            <person name="Sun H."/>
            <person name="Tritt A."/>
            <person name="Yoshinaga Y."/>
            <person name="Zwiers L.-H."/>
            <person name="Turgeon B."/>
            <person name="Goodwin S."/>
            <person name="Spatafora J."/>
            <person name="Crous P."/>
            <person name="Grigoriev I."/>
        </authorList>
    </citation>
    <scope>NUCLEOTIDE SEQUENCE</scope>
    <source>
        <strain evidence="3">CBS 107.79</strain>
    </source>
</reference>
<dbReference type="Proteomes" id="UP000800036">
    <property type="component" value="Unassembled WGS sequence"/>
</dbReference>
<accession>A0A6A5VHM2</accession>
<dbReference type="OrthoDB" id="26203at2759"/>
<sequence>MANLTLSSPLRGRCPAPFFDQSNFGLEGSVEGRFCAPIPQLGEGLACCLPCPATDYLYPKDFKSWYRAAEALNLAGLVCMVFLIISFVILPAEQTRRHYLSYCLIIAAIFLELGFVIPFGARPEQCYDEITPSDMYSNLTCAFSGAFLIAGGMSIAVWIFIRALSMHLQICWDVMPGKRFFYWSQGLGWTVAAAFFTATITATGVSFRFGDVCHVNAAHSLEDFWGPLLAISGAATLVQLGTFAYCIKVYLQSMWNDDQTETQSSMGLPSYTTSVKTRSPRAIYRRVRKVVYLQWRGILIVVFILVDVIFFSVVFIWLNSVSSHASGDIELAMPFLLCLVSNPVDHEKCTPLAERLFVNKSTVLAVLIMLSLAGLQTFILLARVSMFKGWVDWVKYKFGSKREFVSLDAHKYAVGNHQFELTHVTPNIAAYPEIPQSAVTSPTSPKEKEDFDPYQQSGTRTPDYLSKEAARGYTSPTLSFSTPRRPSQAVFGGEWDPRATHARGGLGFHPPLSHEEDYREDNKI</sequence>
<feature type="compositionally biased region" description="Polar residues" evidence="1">
    <location>
        <begin position="474"/>
        <end position="485"/>
    </location>
</feature>
<dbReference type="EMBL" id="ML976671">
    <property type="protein sequence ID" value="KAF1975352.1"/>
    <property type="molecule type" value="Genomic_DNA"/>
</dbReference>
<keyword evidence="2" id="KW-1133">Transmembrane helix</keyword>
<evidence type="ECO:0000256" key="2">
    <source>
        <dbReference type="SAM" id="Phobius"/>
    </source>
</evidence>
<dbReference type="PANTHER" id="PTHR42058">
    <property type="entry name" value="G_PROTEIN_RECEP_F2_4 DOMAIN-CONTAINING PROTEIN"/>
    <property type="match status" value="1"/>
</dbReference>
<protein>
    <recommendedName>
        <fullName evidence="5">G-protein coupled receptors family 2 profile 2 domain-containing protein</fullName>
    </recommendedName>
</protein>
<dbReference type="InterPro" id="IPR053247">
    <property type="entry name" value="GPCR_GPR1/git3-like"/>
</dbReference>
<feature type="transmembrane region" description="Helical" evidence="2">
    <location>
        <begin position="141"/>
        <end position="161"/>
    </location>
</feature>
<feature type="region of interest" description="Disordered" evidence="1">
    <location>
        <begin position="437"/>
        <end position="524"/>
    </location>
</feature>
<feature type="transmembrane region" description="Helical" evidence="2">
    <location>
        <begin position="181"/>
        <end position="204"/>
    </location>
</feature>
<evidence type="ECO:0000313" key="3">
    <source>
        <dbReference type="EMBL" id="KAF1975352.1"/>
    </source>
</evidence>
<organism evidence="3 4">
    <name type="scientific">Bimuria novae-zelandiae CBS 107.79</name>
    <dbReference type="NCBI Taxonomy" id="1447943"/>
    <lineage>
        <taxon>Eukaryota</taxon>
        <taxon>Fungi</taxon>
        <taxon>Dikarya</taxon>
        <taxon>Ascomycota</taxon>
        <taxon>Pezizomycotina</taxon>
        <taxon>Dothideomycetes</taxon>
        <taxon>Pleosporomycetidae</taxon>
        <taxon>Pleosporales</taxon>
        <taxon>Massarineae</taxon>
        <taxon>Didymosphaeriaceae</taxon>
        <taxon>Bimuria</taxon>
    </lineage>
</organism>
<gene>
    <name evidence="3" type="ORF">BU23DRAFT_83022</name>
</gene>
<dbReference type="Gene3D" id="1.20.1070.10">
    <property type="entry name" value="Rhodopsin 7-helix transmembrane proteins"/>
    <property type="match status" value="1"/>
</dbReference>
<feature type="compositionally biased region" description="Basic and acidic residues" evidence="1">
    <location>
        <begin position="512"/>
        <end position="524"/>
    </location>
</feature>
<dbReference type="AlphaFoldDB" id="A0A6A5VHM2"/>
<dbReference type="PANTHER" id="PTHR42058:SF1">
    <property type="entry name" value="G-PROTEIN COUPLED RECEPTORS FAMILY 2 PROFILE 2 DOMAIN-CONTAINING PROTEIN"/>
    <property type="match status" value="1"/>
</dbReference>
<feature type="transmembrane region" description="Helical" evidence="2">
    <location>
        <begin position="224"/>
        <end position="247"/>
    </location>
</feature>
<feature type="transmembrane region" description="Helical" evidence="2">
    <location>
        <begin position="295"/>
        <end position="318"/>
    </location>
</feature>
<keyword evidence="4" id="KW-1185">Reference proteome</keyword>
<proteinExistence type="predicted"/>
<evidence type="ECO:0000256" key="1">
    <source>
        <dbReference type="SAM" id="MobiDB-lite"/>
    </source>
</evidence>
<evidence type="ECO:0008006" key="5">
    <source>
        <dbReference type="Google" id="ProtNLM"/>
    </source>
</evidence>
<keyword evidence="2" id="KW-0472">Membrane</keyword>
<feature type="transmembrane region" description="Helical" evidence="2">
    <location>
        <begin position="71"/>
        <end position="92"/>
    </location>
</feature>